<feature type="domain" description="Reverse transcriptase" evidence="2">
    <location>
        <begin position="11"/>
        <end position="112"/>
    </location>
</feature>
<keyword evidence="4" id="KW-1185">Reference proteome</keyword>
<dbReference type="STRING" id="151549.A0A4C1UF90"/>
<dbReference type="InterPro" id="IPR043502">
    <property type="entry name" value="DNA/RNA_pol_sf"/>
</dbReference>
<dbReference type="Proteomes" id="UP000299102">
    <property type="component" value="Unassembled WGS sequence"/>
</dbReference>
<dbReference type="GO" id="GO:0003964">
    <property type="term" value="F:RNA-directed DNA polymerase activity"/>
    <property type="evidence" value="ECO:0007669"/>
    <property type="project" value="UniProtKB-KW"/>
</dbReference>
<sequence length="257" mass="29384">MSGRSKVITISKPGRDSRSPSNRRPFTLLSYVTKTFERALLKRLNPFLSPRQEQYGFRTSYSTTLQLIWLLHHIASEMNCRRHMVAVFLDMKKTFDRMWHNGLLCTLLNTSLHPALALYADDSAYFTSSRRAELVASKIQQIFDLLPEWLDRWRMAINVICRLHNVISDRPVNTNSLETFSLPHTEGYKAPPTGANRNMAVLCIGFLTLLTLIVQAQVDNIPPGYEWNEDTASAYKLMKVAQTWNKAKSLCEAEGTT</sequence>
<reference evidence="3 4" key="1">
    <citation type="journal article" date="2019" name="Commun. Biol.">
        <title>The bagworm genome reveals a unique fibroin gene that provides high tensile strength.</title>
        <authorList>
            <person name="Kono N."/>
            <person name="Nakamura H."/>
            <person name="Ohtoshi R."/>
            <person name="Tomita M."/>
            <person name="Numata K."/>
            <person name="Arakawa K."/>
        </authorList>
    </citation>
    <scope>NUCLEOTIDE SEQUENCE [LARGE SCALE GENOMIC DNA]</scope>
</reference>
<keyword evidence="3" id="KW-0808">Transferase</keyword>
<evidence type="ECO:0000313" key="4">
    <source>
        <dbReference type="Proteomes" id="UP000299102"/>
    </source>
</evidence>
<keyword evidence="3" id="KW-0695">RNA-directed DNA polymerase</keyword>
<dbReference type="SUPFAM" id="SSF56672">
    <property type="entry name" value="DNA/RNA polymerases"/>
    <property type="match status" value="1"/>
</dbReference>
<dbReference type="AlphaFoldDB" id="A0A4C1UF90"/>
<dbReference type="OrthoDB" id="10065625at2759"/>
<dbReference type="InterPro" id="IPR000477">
    <property type="entry name" value="RT_dom"/>
</dbReference>
<name>A0A4C1UF90_EUMVA</name>
<evidence type="ECO:0000313" key="3">
    <source>
        <dbReference type="EMBL" id="GBP24642.1"/>
    </source>
</evidence>
<gene>
    <name evidence="3" type="primary">RTase</name>
    <name evidence="3" type="ORF">EVAR_15848_1</name>
</gene>
<comment type="caution">
    <text evidence="3">The sequence shown here is derived from an EMBL/GenBank/DDBJ whole genome shotgun (WGS) entry which is preliminary data.</text>
</comment>
<evidence type="ECO:0000256" key="1">
    <source>
        <dbReference type="SAM" id="MobiDB-lite"/>
    </source>
</evidence>
<dbReference type="PANTHER" id="PTHR19446">
    <property type="entry name" value="REVERSE TRANSCRIPTASES"/>
    <property type="match status" value="1"/>
</dbReference>
<keyword evidence="3" id="KW-0548">Nucleotidyltransferase</keyword>
<evidence type="ECO:0000259" key="2">
    <source>
        <dbReference type="Pfam" id="PF00078"/>
    </source>
</evidence>
<dbReference type="EMBL" id="BGZK01000164">
    <property type="protein sequence ID" value="GBP24642.1"/>
    <property type="molecule type" value="Genomic_DNA"/>
</dbReference>
<organism evidence="3 4">
    <name type="scientific">Eumeta variegata</name>
    <name type="common">Bagworm moth</name>
    <name type="synonym">Eumeta japonica</name>
    <dbReference type="NCBI Taxonomy" id="151549"/>
    <lineage>
        <taxon>Eukaryota</taxon>
        <taxon>Metazoa</taxon>
        <taxon>Ecdysozoa</taxon>
        <taxon>Arthropoda</taxon>
        <taxon>Hexapoda</taxon>
        <taxon>Insecta</taxon>
        <taxon>Pterygota</taxon>
        <taxon>Neoptera</taxon>
        <taxon>Endopterygota</taxon>
        <taxon>Lepidoptera</taxon>
        <taxon>Glossata</taxon>
        <taxon>Ditrysia</taxon>
        <taxon>Tineoidea</taxon>
        <taxon>Psychidae</taxon>
        <taxon>Oiketicinae</taxon>
        <taxon>Eumeta</taxon>
    </lineage>
</organism>
<proteinExistence type="predicted"/>
<accession>A0A4C1UF90</accession>
<dbReference type="Pfam" id="PF00078">
    <property type="entry name" value="RVT_1"/>
    <property type="match status" value="1"/>
</dbReference>
<feature type="region of interest" description="Disordered" evidence="1">
    <location>
        <begin position="1"/>
        <end position="22"/>
    </location>
</feature>
<protein>
    <submittedName>
        <fullName evidence="3">Probable RNA-directed DNA polymerase from transposon BS</fullName>
    </submittedName>
</protein>